<dbReference type="OMA" id="QKVTWIV"/>
<sequence length="749" mass="82546">MGKAKKKGDRGAASNFISRTRAVKKLQVSLADFRKLCILKGVYPRAVPTAALKRMGASTAPRTYYYTKDIQYLLHEPLVAQFRRNKVYIRKIRQAANKGESDLVLASLEREWKMQEIGIEHIIKERYPTFSQALHDLPDALTLLHTFLRLPSGKTPSHATIPSSTLQLVRRLCAEWQYVTARRGMLKRSFVSVKGVYYGVELGGGEQEVVWVVPHEFNVGIPATVDIRILLTFLQLYTTLVRFVNHKLFTDANLTYPPRLRLDDADGEGNEAIRWIAAAVEGEEKWEGEEVMKKIGERAAAGNGAGDATGGDAMDVEVDVSDRVKSLPGKIAAISDMAAQSQDTTTTSADAPSDAATPSPVIPGAVSPPGIFTPTHVFLSRETPVAPLLYLLRANGARYVTVDHPTSPYSIQPYSDRGTSAASLPPITHHVTDRPLTHRVFDRAYVQPQWVFDSVNAGKVLDEWAYRTDEGVVLPPHRSPWGRSADDIAKAVEFEGREEYKLDAEDDVSDGEEDEAENAEGVADEEIEGSDLGIEDEEEGGDGADDDTDGEVEQRNGPAVKKDVSNKKASAQKGATPKPVEVKKGGKSGGVSKLPSLNRPTTLSDLSDPTFLHSLELEAESLGLSSSDFSRELEQGRARLSGGKAGKRKREEDERKKKEEEDKDTLEMRKAMMSKRDKRLYERMMFGIEKKKEEERKLETRRAQIQKEAKAKAKAEAKANASTPAKGEQVVFKKHKGPGGKATATGRDV</sequence>
<comment type="subcellular location">
    <subcellularLocation>
        <location evidence="4">Nucleus</location>
        <location evidence="4">Nucleolus</location>
    </subcellularLocation>
    <subcellularLocation>
        <location evidence="4">Nucleus</location>
        <location evidence="4">Nucleoplasm</location>
    </subcellularLocation>
</comment>
<evidence type="ECO:0000313" key="8">
    <source>
        <dbReference type="Proteomes" id="UP000070544"/>
    </source>
</evidence>
<feature type="compositionally biased region" description="Acidic residues" evidence="5">
    <location>
        <begin position="504"/>
        <end position="551"/>
    </location>
</feature>
<dbReference type="GO" id="GO:0030687">
    <property type="term" value="C:preribosome, large subunit precursor"/>
    <property type="evidence" value="ECO:0007669"/>
    <property type="project" value="UniProtKB-UniRule"/>
</dbReference>
<organism evidence="7 8">
    <name type="scientific">Gonapodya prolifera (strain JEL478)</name>
    <name type="common">Monoblepharis prolifera</name>
    <dbReference type="NCBI Taxonomy" id="1344416"/>
    <lineage>
        <taxon>Eukaryota</taxon>
        <taxon>Fungi</taxon>
        <taxon>Fungi incertae sedis</taxon>
        <taxon>Chytridiomycota</taxon>
        <taxon>Chytridiomycota incertae sedis</taxon>
        <taxon>Monoblepharidomycetes</taxon>
        <taxon>Monoblepharidales</taxon>
        <taxon>Gonapodyaceae</taxon>
        <taxon>Gonapodya</taxon>
    </lineage>
</organism>
<keyword evidence="2 4" id="KW-0698">rRNA processing</keyword>
<dbReference type="Pfam" id="PF06732">
    <property type="entry name" value="Pescadillo_N"/>
    <property type="match status" value="1"/>
</dbReference>
<feature type="region of interest" description="Disordered" evidence="5">
    <location>
        <begin position="622"/>
        <end position="678"/>
    </location>
</feature>
<dbReference type="GO" id="GO:0070545">
    <property type="term" value="C:PeBoW complex"/>
    <property type="evidence" value="ECO:0007669"/>
    <property type="project" value="TreeGrafter"/>
</dbReference>
<dbReference type="SUPFAM" id="SSF52113">
    <property type="entry name" value="BRCT domain"/>
    <property type="match status" value="1"/>
</dbReference>
<name>A0A139A681_GONPJ</name>
<dbReference type="OrthoDB" id="10264910at2759"/>
<feature type="compositionally biased region" description="Basic and acidic residues" evidence="5">
    <location>
        <begin position="649"/>
        <end position="670"/>
    </location>
</feature>
<evidence type="ECO:0000256" key="2">
    <source>
        <dbReference type="ARBA" id="ARBA00022552"/>
    </source>
</evidence>
<dbReference type="GO" id="GO:0043021">
    <property type="term" value="F:ribonucleoprotein complex binding"/>
    <property type="evidence" value="ECO:0007669"/>
    <property type="project" value="UniProtKB-UniRule"/>
</dbReference>
<comment type="similarity">
    <text evidence="4">Belongs to the pescadillo family.</text>
</comment>
<feature type="compositionally biased region" description="Basic and acidic residues" evidence="5">
    <location>
        <begin position="693"/>
        <end position="717"/>
    </location>
</feature>
<comment type="function">
    <text evidence="4">Component of the NOP7 complex, which is required for maturation of the 25S and 5.8S ribosomal RNAs and formation of the 60S ribosome.</text>
</comment>
<dbReference type="PANTHER" id="PTHR12221">
    <property type="entry name" value="PESCADILLO - RELATED"/>
    <property type="match status" value="1"/>
</dbReference>
<dbReference type="GO" id="GO:0000466">
    <property type="term" value="P:maturation of 5.8S rRNA from tricistronic rRNA transcript (SSU-rRNA, 5.8S rRNA, LSU-rRNA)"/>
    <property type="evidence" value="ECO:0007669"/>
    <property type="project" value="UniProtKB-UniRule"/>
</dbReference>
<dbReference type="Proteomes" id="UP000070544">
    <property type="component" value="Unassembled WGS sequence"/>
</dbReference>
<keyword evidence="3 4" id="KW-0539">Nucleus</keyword>
<reference evidence="7 8" key="1">
    <citation type="journal article" date="2015" name="Genome Biol. Evol.">
        <title>Phylogenomic analyses indicate that early fungi evolved digesting cell walls of algal ancestors of land plants.</title>
        <authorList>
            <person name="Chang Y."/>
            <person name="Wang S."/>
            <person name="Sekimoto S."/>
            <person name="Aerts A.L."/>
            <person name="Choi C."/>
            <person name="Clum A."/>
            <person name="LaButti K.M."/>
            <person name="Lindquist E.A."/>
            <person name="Yee Ngan C."/>
            <person name="Ohm R.A."/>
            <person name="Salamov A.A."/>
            <person name="Grigoriev I.V."/>
            <person name="Spatafora J.W."/>
            <person name="Berbee M.L."/>
        </authorList>
    </citation>
    <scope>NUCLEOTIDE SEQUENCE [LARGE SCALE GENOMIC DNA]</scope>
    <source>
        <strain evidence="7 8">JEL478</strain>
    </source>
</reference>
<feature type="region of interest" description="Disordered" evidence="5">
    <location>
        <begin position="336"/>
        <end position="362"/>
    </location>
</feature>
<gene>
    <name evidence="4" type="primary">NOP7</name>
    <name evidence="7" type="ORF">M427DRAFT_35265</name>
</gene>
<evidence type="ECO:0000256" key="3">
    <source>
        <dbReference type="ARBA" id="ARBA00023242"/>
    </source>
</evidence>
<dbReference type="PANTHER" id="PTHR12221:SF6">
    <property type="entry name" value="PESCADILLO HOMOLOG"/>
    <property type="match status" value="1"/>
</dbReference>
<dbReference type="PROSITE" id="PS50172">
    <property type="entry name" value="BRCT"/>
    <property type="match status" value="1"/>
</dbReference>
<feature type="compositionally biased region" description="Low complexity" evidence="5">
    <location>
        <begin position="338"/>
        <end position="359"/>
    </location>
</feature>
<feature type="region of interest" description="Disordered" evidence="5">
    <location>
        <begin position="693"/>
        <end position="749"/>
    </location>
</feature>
<keyword evidence="8" id="KW-1185">Reference proteome</keyword>
<dbReference type="InterPro" id="IPR001357">
    <property type="entry name" value="BRCT_dom"/>
</dbReference>
<dbReference type="AlphaFoldDB" id="A0A139A681"/>
<evidence type="ECO:0000313" key="7">
    <source>
        <dbReference type="EMBL" id="KXS11955.1"/>
    </source>
</evidence>
<comment type="subunit">
    <text evidence="4">Component of the NOP7 complex, composed of ERB1, NOP7 and YTM1. Within the NOP7 complex ERB1 appears to interact directly with NOP7 and YTM1. The NOP7 complex also associates with the 66S pre-ribosome.</text>
</comment>
<keyword evidence="1 4" id="KW-0690">Ribosome biogenesis</keyword>
<dbReference type="EMBL" id="KQ965794">
    <property type="protein sequence ID" value="KXS11955.1"/>
    <property type="molecule type" value="Genomic_DNA"/>
</dbReference>
<dbReference type="InterPro" id="IPR036420">
    <property type="entry name" value="BRCT_dom_sf"/>
</dbReference>
<dbReference type="GO" id="GO:0003723">
    <property type="term" value="F:RNA binding"/>
    <property type="evidence" value="ECO:0007669"/>
    <property type="project" value="TreeGrafter"/>
</dbReference>
<dbReference type="InterPro" id="IPR010613">
    <property type="entry name" value="PES"/>
</dbReference>
<proteinExistence type="inferred from homology"/>
<accession>A0A139A681</accession>
<evidence type="ECO:0000256" key="1">
    <source>
        <dbReference type="ARBA" id="ARBA00022517"/>
    </source>
</evidence>
<feature type="region of interest" description="Disordered" evidence="5">
    <location>
        <begin position="497"/>
        <end position="609"/>
    </location>
</feature>
<dbReference type="HAMAP" id="MF_03028">
    <property type="entry name" value="Pescadillo"/>
    <property type="match status" value="1"/>
</dbReference>
<feature type="compositionally biased region" description="Polar residues" evidence="5">
    <location>
        <begin position="598"/>
        <end position="607"/>
    </location>
</feature>
<dbReference type="GO" id="GO:0005654">
    <property type="term" value="C:nucleoplasm"/>
    <property type="evidence" value="ECO:0007669"/>
    <property type="project" value="UniProtKB-SubCell"/>
</dbReference>
<evidence type="ECO:0000256" key="5">
    <source>
        <dbReference type="SAM" id="MobiDB-lite"/>
    </source>
</evidence>
<dbReference type="STRING" id="1344416.A0A139A681"/>
<dbReference type="Gene3D" id="3.40.50.10190">
    <property type="entry name" value="BRCT domain"/>
    <property type="match status" value="1"/>
</dbReference>
<evidence type="ECO:0000256" key="4">
    <source>
        <dbReference type="HAMAP-Rule" id="MF_03028"/>
    </source>
</evidence>
<feature type="domain" description="BRCT" evidence="6">
    <location>
        <begin position="367"/>
        <end position="468"/>
    </location>
</feature>
<protein>
    <recommendedName>
        <fullName evidence="4">Pescadillo homolog</fullName>
    </recommendedName>
    <alternativeName>
        <fullName evidence="4">Nucleolar protein 7 homolog</fullName>
    </alternativeName>
</protein>
<dbReference type="GO" id="GO:0000463">
    <property type="term" value="P:maturation of LSU-rRNA from tricistronic rRNA transcript (SSU-rRNA, 5.8S rRNA, LSU-rRNA)"/>
    <property type="evidence" value="ECO:0007669"/>
    <property type="project" value="UniProtKB-UniRule"/>
</dbReference>
<evidence type="ECO:0000259" key="6">
    <source>
        <dbReference type="PROSITE" id="PS50172"/>
    </source>
</evidence>